<reference evidence="1" key="2">
    <citation type="submission" date="2023-01" db="EMBL/GenBank/DDBJ databases">
        <authorList>
            <person name="Sun Q."/>
            <person name="Evtushenko L."/>
        </authorList>
    </citation>
    <scope>NUCLEOTIDE SEQUENCE</scope>
    <source>
        <strain evidence="1">VKM Ac-1020</strain>
    </source>
</reference>
<sequence>MTLPVLRDDALVSDREGFALRLSLPWIRSLPLSSLQDLAVSVDGEPVGARMREGHPEWWFLQDRVEVVAPAPLADGRHEVDVAFSILIPYLPGAPGHPLVLPFRARRVLELDAAPPAPSPAAAPRAPERTAATAGRWTLAASAFNWTPEVIRAERSAPDIAVAIAAEGTADVLEVELGQSLRSFPAPSADEAAGLGTRIADVGGRVSIAGASIDDWTGDGGRRSEDERLAFLLPQLHAAHALGAEGVRLPIGQAGEALLRRLLPTLQALDLTLYEEMQGHQTPEREAAAVDVVAAIDDPHVRLLVDISMLMPALPRTYLERMSALPPALHARLREEWRDPGTSAAVTAALHAGEVPPELRTLFMNLIVRFGRSEAAVLRPILPLVGAFHLKFWDLEDDDGRVSAPIRDLGAPLRGSDFRGTLCSEWGGHEWLGDDPTETTRAHLALAREALGAPSPE</sequence>
<gene>
    <name evidence="1" type="ORF">GCM10017576_14080</name>
</gene>
<evidence type="ECO:0000313" key="1">
    <source>
        <dbReference type="EMBL" id="GLJ61279.1"/>
    </source>
</evidence>
<dbReference type="AlphaFoldDB" id="A0A9W6H3F3"/>
<dbReference type="InterPro" id="IPR036237">
    <property type="entry name" value="Xyl_isomerase-like_sf"/>
</dbReference>
<reference evidence="1" key="1">
    <citation type="journal article" date="2014" name="Int. J. Syst. Evol. Microbiol.">
        <title>Complete genome sequence of Corynebacterium casei LMG S-19264T (=DSM 44701T), isolated from a smear-ripened cheese.</title>
        <authorList>
            <consortium name="US DOE Joint Genome Institute (JGI-PGF)"/>
            <person name="Walter F."/>
            <person name="Albersmeier A."/>
            <person name="Kalinowski J."/>
            <person name="Ruckert C."/>
        </authorList>
    </citation>
    <scope>NUCLEOTIDE SEQUENCE</scope>
    <source>
        <strain evidence="1">VKM Ac-1020</strain>
    </source>
</reference>
<dbReference type="EMBL" id="BSEJ01000005">
    <property type="protein sequence ID" value="GLJ61279.1"/>
    <property type="molecule type" value="Genomic_DNA"/>
</dbReference>
<evidence type="ECO:0000313" key="2">
    <source>
        <dbReference type="Proteomes" id="UP001142462"/>
    </source>
</evidence>
<keyword evidence="2" id="KW-1185">Reference proteome</keyword>
<dbReference type="Proteomes" id="UP001142462">
    <property type="component" value="Unassembled WGS sequence"/>
</dbReference>
<dbReference type="RefSeq" id="WP_271172992.1">
    <property type="nucleotide sequence ID" value="NZ_BSEJ01000005.1"/>
</dbReference>
<proteinExistence type="predicted"/>
<dbReference type="SUPFAM" id="SSF51658">
    <property type="entry name" value="Xylose isomerase-like"/>
    <property type="match status" value="1"/>
</dbReference>
<comment type="caution">
    <text evidence="1">The sequence shown here is derived from an EMBL/GenBank/DDBJ whole genome shotgun (WGS) entry which is preliminary data.</text>
</comment>
<protein>
    <submittedName>
        <fullName evidence="1">Uncharacterized protein</fullName>
    </submittedName>
</protein>
<organism evidence="1 2">
    <name type="scientific">Microbacterium barkeri</name>
    <dbReference type="NCBI Taxonomy" id="33917"/>
    <lineage>
        <taxon>Bacteria</taxon>
        <taxon>Bacillati</taxon>
        <taxon>Actinomycetota</taxon>
        <taxon>Actinomycetes</taxon>
        <taxon>Micrococcales</taxon>
        <taxon>Microbacteriaceae</taxon>
        <taxon>Microbacterium</taxon>
    </lineage>
</organism>
<name>A0A9W6H3F3_9MICO</name>
<accession>A0A9W6H3F3</accession>
<dbReference type="Gene3D" id="3.20.20.150">
    <property type="entry name" value="Divalent-metal-dependent TIM barrel enzymes"/>
    <property type="match status" value="1"/>
</dbReference>